<dbReference type="Proteomes" id="UP000527355">
    <property type="component" value="Unassembled WGS sequence"/>
</dbReference>
<dbReference type="InterPro" id="IPR013083">
    <property type="entry name" value="Znf_RING/FYVE/PHD"/>
</dbReference>
<keyword evidence="16" id="KW-1185">Reference proteome</keyword>
<feature type="domain" description="C3H1-type" evidence="14">
    <location>
        <begin position="81"/>
        <end position="108"/>
    </location>
</feature>
<dbReference type="UniPathway" id="UPA00143"/>
<dbReference type="VEuPathDB" id="HostDB:GeneID_118666344"/>
<dbReference type="InterPro" id="IPR000571">
    <property type="entry name" value="Znf_CCCH"/>
</dbReference>
<gene>
    <name evidence="15" type="ORF">mMyoMyo1_013120</name>
</gene>
<feature type="zinc finger region" description="C3H1-type" evidence="11">
    <location>
        <begin position="81"/>
        <end position="108"/>
    </location>
</feature>
<feature type="domain" description="C3H1-type" evidence="14">
    <location>
        <begin position="52"/>
        <end position="79"/>
    </location>
</feature>
<feature type="domain" description="C3H1-type" evidence="14">
    <location>
        <begin position="353"/>
        <end position="382"/>
    </location>
</feature>
<keyword evidence="7 11" id="KW-0863">Zinc-finger</keyword>
<dbReference type="InterPro" id="IPR045072">
    <property type="entry name" value="MKRN-like"/>
</dbReference>
<dbReference type="InterPro" id="IPR017907">
    <property type="entry name" value="Znf_RING_CS"/>
</dbReference>
<evidence type="ECO:0000256" key="12">
    <source>
        <dbReference type="SAM" id="MobiDB-lite"/>
    </source>
</evidence>
<dbReference type="PANTHER" id="PTHR11224:SF37">
    <property type="entry name" value="E3 UBIQUITIN-PROTEIN LIGASE MAKORIN-1"/>
    <property type="match status" value="1"/>
</dbReference>
<keyword evidence="5 11" id="KW-0479">Metal-binding</keyword>
<dbReference type="GO" id="GO:0000209">
    <property type="term" value="P:protein polyubiquitination"/>
    <property type="evidence" value="ECO:0007669"/>
    <property type="project" value="InterPro"/>
</dbReference>
<dbReference type="EMBL" id="JABWUV010000011">
    <property type="protein sequence ID" value="KAF6319858.1"/>
    <property type="molecule type" value="Genomic_DNA"/>
</dbReference>
<dbReference type="Gene3D" id="4.10.1000.10">
    <property type="entry name" value="Zinc finger, CCCH-type"/>
    <property type="match status" value="1"/>
</dbReference>
<dbReference type="AlphaFoldDB" id="A0A7J7V478"/>
<dbReference type="Pfam" id="PF14608">
    <property type="entry name" value="zf-CCCH_2"/>
    <property type="match status" value="1"/>
</dbReference>
<feature type="zinc finger region" description="C3H1-type" evidence="11">
    <location>
        <begin position="197"/>
        <end position="224"/>
    </location>
</feature>
<dbReference type="PROSITE" id="PS50089">
    <property type="entry name" value="ZF_RING_2"/>
    <property type="match status" value="1"/>
</dbReference>
<evidence type="ECO:0000256" key="1">
    <source>
        <dbReference type="ARBA" id="ARBA00000900"/>
    </source>
</evidence>
<dbReference type="InterPro" id="IPR036855">
    <property type="entry name" value="Znf_CCCH_sf"/>
</dbReference>
<keyword evidence="9 11" id="KW-0862">Zinc</keyword>
<keyword evidence="4" id="KW-0808">Transferase</keyword>
<reference evidence="15 16" key="1">
    <citation type="journal article" date="2020" name="Nature">
        <title>Six reference-quality genomes reveal evolution of bat adaptations.</title>
        <authorList>
            <person name="Jebb D."/>
            <person name="Huang Z."/>
            <person name="Pippel M."/>
            <person name="Hughes G.M."/>
            <person name="Lavrichenko K."/>
            <person name="Devanna P."/>
            <person name="Winkler S."/>
            <person name="Jermiin L.S."/>
            <person name="Skirmuntt E.C."/>
            <person name="Katzourakis A."/>
            <person name="Burkitt-Gray L."/>
            <person name="Ray D.A."/>
            <person name="Sullivan K.A.M."/>
            <person name="Roscito J.G."/>
            <person name="Kirilenko B.M."/>
            <person name="Davalos L.M."/>
            <person name="Corthals A.P."/>
            <person name="Power M.L."/>
            <person name="Jones G."/>
            <person name="Ransome R.D."/>
            <person name="Dechmann D.K.N."/>
            <person name="Locatelli A.G."/>
            <person name="Puechmaille S.J."/>
            <person name="Fedrigo O."/>
            <person name="Jarvis E.D."/>
            <person name="Hiller M."/>
            <person name="Vernes S.C."/>
            <person name="Myers E.W."/>
            <person name="Teeling E.C."/>
        </authorList>
    </citation>
    <scope>NUCLEOTIDE SEQUENCE [LARGE SCALE GENOMIC DNA]</scope>
    <source>
        <strain evidence="15">MMyoMyo1</strain>
        <tissue evidence="15">Flight muscle</tissue>
    </source>
</reference>
<dbReference type="Pfam" id="PF00642">
    <property type="entry name" value="zf-CCCH"/>
    <property type="match status" value="1"/>
</dbReference>
<keyword evidence="8" id="KW-0833">Ubl conjugation pathway</keyword>
<evidence type="ECO:0000313" key="16">
    <source>
        <dbReference type="Proteomes" id="UP000527355"/>
    </source>
</evidence>
<dbReference type="GO" id="GO:0061630">
    <property type="term" value="F:ubiquitin protein ligase activity"/>
    <property type="evidence" value="ECO:0007669"/>
    <property type="project" value="UniProtKB-EC"/>
</dbReference>
<organism evidence="15 16">
    <name type="scientific">Myotis myotis</name>
    <name type="common">Greater mouse-eared bat</name>
    <name type="synonym">Vespertilio myotis</name>
    <dbReference type="NCBI Taxonomy" id="51298"/>
    <lineage>
        <taxon>Eukaryota</taxon>
        <taxon>Metazoa</taxon>
        <taxon>Chordata</taxon>
        <taxon>Craniata</taxon>
        <taxon>Vertebrata</taxon>
        <taxon>Euteleostomi</taxon>
        <taxon>Mammalia</taxon>
        <taxon>Eutheria</taxon>
        <taxon>Laurasiatheria</taxon>
        <taxon>Chiroptera</taxon>
        <taxon>Yangochiroptera</taxon>
        <taxon>Vespertilionidae</taxon>
        <taxon>Myotis</taxon>
    </lineage>
</organism>
<comment type="catalytic activity">
    <reaction evidence="1">
        <text>S-ubiquitinyl-[E2 ubiquitin-conjugating enzyme]-L-cysteine + [acceptor protein]-L-lysine = [E2 ubiquitin-conjugating enzyme]-L-cysteine + N(6)-ubiquitinyl-[acceptor protein]-L-lysine.</text>
        <dbReference type="EC" id="2.3.2.27"/>
    </reaction>
</comment>
<dbReference type="PROSITE" id="PS50103">
    <property type="entry name" value="ZF_C3H1"/>
    <property type="match status" value="4"/>
</dbReference>
<dbReference type="InterPro" id="IPR031644">
    <property type="entry name" value="MKRN1_C"/>
</dbReference>
<dbReference type="SMART" id="SM00356">
    <property type="entry name" value="ZnF_C3H1"/>
    <property type="match status" value="4"/>
</dbReference>
<dbReference type="Pfam" id="PF00097">
    <property type="entry name" value="zf-C3HC4"/>
    <property type="match status" value="1"/>
</dbReference>
<dbReference type="GO" id="GO:0008270">
    <property type="term" value="F:zinc ion binding"/>
    <property type="evidence" value="ECO:0007669"/>
    <property type="project" value="UniProtKB-KW"/>
</dbReference>
<accession>A0A7J7V478</accession>
<comment type="caution">
    <text evidence="15">The sequence shown here is derived from an EMBL/GenBank/DDBJ whole genome shotgun (WGS) entry which is preliminary data.</text>
</comment>
<dbReference type="InterPro" id="IPR001841">
    <property type="entry name" value="Znf_RING"/>
</dbReference>
<feature type="compositionally biased region" description="Low complexity" evidence="12">
    <location>
        <begin position="26"/>
        <end position="39"/>
    </location>
</feature>
<dbReference type="InterPro" id="IPR018957">
    <property type="entry name" value="Znf_C3HC4_RING-type"/>
</dbReference>
<evidence type="ECO:0000256" key="5">
    <source>
        <dbReference type="ARBA" id="ARBA00022723"/>
    </source>
</evidence>
<evidence type="ECO:0000256" key="6">
    <source>
        <dbReference type="ARBA" id="ARBA00022737"/>
    </source>
</evidence>
<evidence type="ECO:0000256" key="7">
    <source>
        <dbReference type="ARBA" id="ARBA00022771"/>
    </source>
</evidence>
<dbReference type="Pfam" id="PF15815">
    <property type="entry name" value="MKRN1_C"/>
    <property type="match status" value="1"/>
</dbReference>
<feature type="region of interest" description="Disordered" evidence="12">
    <location>
        <begin position="26"/>
        <end position="47"/>
    </location>
</feature>
<feature type="zinc finger region" description="C3H1-type" evidence="11">
    <location>
        <begin position="353"/>
        <end position="382"/>
    </location>
</feature>
<proteinExistence type="predicted"/>
<evidence type="ECO:0000256" key="8">
    <source>
        <dbReference type="ARBA" id="ARBA00022786"/>
    </source>
</evidence>
<comment type="pathway">
    <text evidence="2">Protein modification; protein ubiquitination.</text>
</comment>
<evidence type="ECO:0000259" key="14">
    <source>
        <dbReference type="PROSITE" id="PS50103"/>
    </source>
</evidence>
<keyword evidence="6" id="KW-0677">Repeat</keyword>
<evidence type="ECO:0000259" key="13">
    <source>
        <dbReference type="PROSITE" id="PS50089"/>
    </source>
</evidence>
<evidence type="ECO:0000313" key="15">
    <source>
        <dbReference type="EMBL" id="KAF6319858.1"/>
    </source>
</evidence>
<evidence type="ECO:0000256" key="2">
    <source>
        <dbReference type="ARBA" id="ARBA00004906"/>
    </source>
</evidence>
<name>A0A7J7V478_MYOMY</name>
<dbReference type="Gene3D" id="1.20.120.1350">
    <property type="entry name" value="Pneumovirus matrix protein 2 (M2), zinc-binding domain"/>
    <property type="match status" value="1"/>
</dbReference>
<feature type="domain" description="C3H1-type" evidence="14">
    <location>
        <begin position="197"/>
        <end position="224"/>
    </location>
</feature>
<dbReference type="Gene3D" id="2.30.30.1190">
    <property type="match status" value="1"/>
</dbReference>
<dbReference type="EC" id="2.3.2.27" evidence="3"/>
<evidence type="ECO:0000256" key="11">
    <source>
        <dbReference type="PROSITE-ProRule" id="PRU00723"/>
    </source>
</evidence>
<dbReference type="FunFam" id="3.30.40.10:FF:000117">
    <property type="entry name" value="Probable E3 ubiquitin-protein ligase makorin-1"/>
    <property type="match status" value="1"/>
</dbReference>
<dbReference type="PROSITE" id="PS00518">
    <property type="entry name" value="ZF_RING_1"/>
    <property type="match status" value="1"/>
</dbReference>
<evidence type="ECO:0000256" key="3">
    <source>
        <dbReference type="ARBA" id="ARBA00012483"/>
    </source>
</evidence>
<evidence type="ECO:0000256" key="4">
    <source>
        <dbReference type="ARBA" id="ARBA00022679"/>
    </source>
</evidence>
<dbReference type="InterPro" id="IPR041367">
    <property type="entry name" value="Znf-CCCH_4"/>
</dbReference>
<dbReference type="Gene3D" id="3.30.40.10">
    <property type="entry name" value="Zinc/RING finger domain, C3HC4 (zinc finger)"/>
    <property type="match status" value="1"/>
</dbReference>
<feature type="zinc finger region" description="C3H1-type" evidence="11">
    <location>
        <begin position="52"/>
        <end position="79"/>
    </location>
</feature>
<evidence type="ECO:0000256" key="9">
    <source>
        <dbReference type="ARBA" id="ARBA00022833"/>
    </source>
</evidence>
<protein>
    <recommendedName>
        <fullName evidence="3">RING-type E3 ubiquitin transferase</fullName>
        <ecNumber evidence="3">2.3.2.27</ecNumber>
    </recommendedName>
    <alternativeName>
        <fullName evidence="10">RING-type E3 ubiquitin transferase makorin-1</fullName>
    </alternativeName>
</protein>
<dbReference type="SUPFAM" id="SSF90229">
    <property type="entry name" value="CCCH zinc finger"/>
    <property type="match status" value="3"/>
</dbReference>
<feature type="domain" description="RING-type" evidence="13">
    <location>
        <begin position="270"/>
        <end position="324"/>
    </location>
</feature>
<dbReference type="PANTHER" id="PTHR11224">
    <property type="entry name" value="MAKORIN-RELATED"/>
    <property type="match status" value="1"/>
</dbReference>
<evidence type="ECO:0000256" key="10">
    <source>
        <dbReference type="ARBA" id="ARBA00042581"/>
    </source>
</evidence>
<dbReference type="SUPFAM" id="SSF57850">
    <property type="entry name" value="RING/U-box"/>
    <property type="match status" value="1"/>
</dbReference>
<dbReference type="CDD" id="cd16730">
    <property type="entry name" value="RING-HC_MKRN1_3"/>
    <property type="match status" value="1"/>
</dbReference>
<dbReference type="Pfam" id="PF18044">
    <property type="entry name" value="zf-CCCH_4"/>
    <property type="match status" value="2"/>
</dbReference>
<sequence length="472" mass="52103">MAEAAAPGTTAKPSGAGAAAAAVAAASPTPIPTATSPSAGAGGGGGGGGGGWTKQVTCRYFMHGVCKEGDNCRYSHDLSDSPYGVLCKYFQRGYCIYGDRCRYEHSKPLKQEEATATDLTAKPSLAASSSLSPVVGPIVEMSTGEAESNSNFATVGAGSEDWVNAIEFVPGQPYCGRTPLQGSGTKEEPEKEPAAVDTKKQLCPYAAVGECRYGENCVYLHGDSCDMCGLQVLHPVDAAQRSQHIKSCIEAHEKDMELSFAIQRSKDKVCGICMEVVYEKANPSERRFGILSNCNHTYCLKCIRKWRSAKQFESKIIKSCPECRITSNFVIPSEYWVEEKEEKQKLIQKYKEAMSNKACRYFDEGRGSCPFGGNCFYKHAYPDGRREEPQRQKVGTSSRYRAQRRNHFWELIEERENSNPFDDEEEVVTFELGEMLLMLLAAGGDDDDELTDSEDEWDLFHDELEDFYDLDL</sequence>
<dbReference type="SMART" id="SM00184">
    <property type="entry name" value="RING"/>
    <property type="match status" value="1"/>
</dbReference>